<evidence type="ECO:0000256" key="3">
    <source>
        <dbReference type="ARBA" id="ARBA00023098"/>
    </source>
</evidence>
<evidence type="ECO:0000313" key="7">
    <source>
        <dbReference type="Proteomes" id="UP000305282"/>
    </source>
</evidence>
<dbReference type="InterPro" id="IPR050301">
    <property type="entry name" value="NTE"/>
</dbReference>
<keyword evidence="3 4" id="KW-0443">Lipid metabolism</keyword>
<feature type="active site" description="Proton acceptor" evidence="4">
    <location>
        <position position="180"/>
    </location>
</feature>
<dbReference type="RefSeq" id="WP_136449383.1">
    <property type="nucleotide sequence ID" value="NZ_SSXH01000726.1"/>
</dbReference>
<gene>
    <name evidence="6" type="ORF">E7Y31_20140</name>
</gene>
<dbReference type="GO" id="GO:0016787">
    <property type="term" value="F:hydrolase activity"/>
    <property type="evidence" value="ECO:0007669"/>
    <property type="project" value="UniProtKB-UniRule"/>
</dbReference>
<dbReference type="AlphaFoldDB" id="A0A4S5CJY2"/>
<reference evidence="6 7" key="1">
    <citation type="submission" date="2019-04" db="EMBL/GenBank/DDBJ databases">
        <title>Draft genome sequences for three unisolated Alnus-infective Frankia Sp+ strains, AgTrS, AiOr and AvVan, the first sequenced Frankia strains able to sporulate in-planta.</title>
        <authorList>
            <person name="Bethencourt L."/>
            <person name="Vautrin F."/>
            <person name="Taib N."/>
            <person name="Dubost A."/>
            <person name="Castro-Garcia L."/>
            <person name="Imbaud O."/>
            <person name="Abrouk D."/>
            <person name="Fournier P."/>
            <person name="Briolay J."/>
            <person name="Nguyen A."/>
            <person name="Normand P."/>
            <person name="Fernandez M.P."/>
            <person name="Brochier-Armanet C."/>
            <person name="Herrera-Belaroussi A."/>
        </authorList>
    </citation>
    <scope>NUCLEOTIDE SEQUENCE [LARGE SCALE GENOMIC DNA]</scope>
    <source>
        <strain evidence="6 7">AvVan</strain>
    </source>
</reference>
<dbReference type="PANTHER" id="PTHR14226">
    <property type="entry name" value="NEUROPATHY TARGET ESTERASE/SWISS CHEESE D.MELANOGASTER"/>
    <property type="match status" value="1"/>
</dbReference>
<accession>A0A4S5CJY2</accession>
<dbReference type="Pfam" id="PF01734">
    <property type="entry name" value="Patatin"/>
    <property type="match status" value="1"/>
</dbReference>
<keyword evidence="7" id="KW-1185">Reference proteome</keyword>
<evidence type="ECO:0000313" key="6">
    <source>
        <dbReference type="EMBL" id="THJ44913.1"/>
    </source>
</evidence>
<protein>
    <submittedName>
        <fullName evidence="6">Patatin</fullName>
    </submittedName>
</protein>
<feature type="active site" description="Nucleophile" evidence="4">
    <location>
        <position position="67"/>
    </location>
</feature>
<keyword evidence="1 4" id="KW-0378">Hydrolase</keyword>
<evidence type="ECO:0000259" key="5">
    <source>
        <dbReference type="PROSITE" id="PS51635"/>
    </source>
</evidence>
<keyword evidence="2 4" id="KW-0442">Lipid degradation</keyword>
<proteinExistence type="predicted"/>
<evidence type="ECO:0000256" key="1">
    <source>
        <dbReference type="ARBA" id="ARBA00022801"/>
    </source>
</evidence>
<evidence type="ECO:0000256" key="4">
    <source>
        <dbReference type="PROSITE-ProRule" id="PRU01161"/>
    </source>
</evidence>
<dbReference type="PROSITE" id="PS51635">
    <property type="entry name" value="PNPLA"/>
    <property type="match status" value="1"/>
</dbReference>
<dbReference type="Gene3D" id="3.40.1090.10">
    <property type="entry name" value="Cytosolic phospholipase A2 catalytic domain"/>
    <property type="match status" value="2"/>
</dbReference>
<feature type="short sequence motif" description="DGA/G" evidence="4">
    <location>
        <begin position="180"/>
        <end position="182"/>
    </location>
</feature>
<dbReference type="GO" id="GO:0016042">
    <property type="term" value="P:lipid catabolic process"/>
    <property type="evidence" value="ECO:0007669"/>
    <property type="project" value="UniProtKB-UniRule"/>
</dbReference>
<feature type="domain" description="PNPLA" evidence="5">
    <location>
        <begin position="34"/>
        <end position="193"/>
    </location>
</feature>
<dbReference type="EMBL" id="SSXH01000726">
    <property type="protein sequence ID" value="THJ44913.1"/>
    <property type="molecule type" value="Genomic_DNA"/>
</dbReference>
<dbReference type="PANTHER" id="PTHR14226:SF76">
    <property type="entry name" value="NTE FAMILY PROTEIN RSSA"/>
    <property type="match status" value="1"/>
</dbReference>
<dbReference type="InterPro" id="IPR002641">
    <property type="entry name" value="PNPLA_dom"/>
</dbReference>
<feature type="short sequence motif" description="GXSXG" evidence="4">
    <location>
        <begin position="65"/>
        <end position="69"/>
    </location>
</feature>
<sequence>MLRSTYHELVETMSAEVVSFLREESSVESPRLGLVLGGGAALGAAHVGVLEVFEQAGISCTVVAGTSAGALIGAGYAAGLSSEVLTAAVLSANWADFAQFNLRRRWGLLDTSPLELSIEKHISVGRLEDLDRRFGALAWDLRTSEPVLLTEGPLSSALRASSAVPGLFPPVRIGRRLLVDGALADNVPVWAARALGADLVVAVSLNGDTDSVVQTTGRLLETLRAPRGEHAAAMRDERAPEVLIHPATSGVSRWSPKGVQELIAAGRRAGEAALPAVAAAIAAADIPPEPNRAVRPIRSPTIADAMAPGVIAKPAAGTE</sequence>
<comment type="caution">
    <text evidence="6">The sequence shown here is derived from an EMBL/GenBank/DDBJ whole genome shotgun (WGS) entry which is preliminary data.</text>
</comment>
<dbReference type="Proteomes" id="UP000305282">
    <property type="component" value="Unassembled WGS sequence"/>
</dbReference>
<organism evidence="6 7">
    <name type="scientific">Candidatus Frankia alpina</name>
    <dbReference type="NCBI Taxonomy" id="2699483"/>
    <lineage>
        <taxon>Bacteria</taxon>
        <taxon>Bacillati</taxon>
        <taxon>Actinomycetota</taxon>
        <taxon>Actinomycetes</taxon>
        <taxon>Frankiales</taxon>
        <taxon>Frankiaceae</taxon>
        <taxon>Frankia</taxon>
    </lineage>
</organism>
<dbReference type="OrthoDB" id="4080114at2"/>
<dbReference type="InterPro" id="IPR016035">
    <property type="entry name" value="Acyl_Trfase/lysoPLipase"/>
</dbReference>
<dbReference type="SUPFAM" id="SSF52151">
    <property type="entry name" value="FabD/lysophospholipase-like"/>
    <property type="match status" value="1"/>
</dbReference>
<evidence type="ECO:0000256" key="2">
    <source>
        <dbReference type="ARBA" id="ARBA00022963"/>
    </source>
</evidence>
<name>A0A4S5CJY2_9ACTN</name>
<comment type="caution">
    <text evidence="4">Lacks conserved residue(s) required for the propagation of feature annotation.</text>
</comment>